<reference evidence="1" key="1">
    <citation type="submission" date="2022-10" db="EMBL/GenBank/DDBJ databases">
        <title>The complete genomes of actinobacterial strains from the NBC collection.</title>
        <authorList>
            <person name="Joergensen T.S."/>
            <person name="Alvarez Arevalo M."/>
            <person name="Sterndorff E.B."/>
            <person name="Faurdal D."/>
            <person name="Vuksanovic O."/>
            <person name="Mourched A.-S."/>
            <person name="Charusanti P."/>
            <person name="Shaw S."/>
            <person name="Blin K."/>
            <person name="Weber T."/>
        </authorList>
    </citation>
    <scope>NUCLEOTIDE SEQUENCE</scope>
    <source>
        <strain evidence="1">NBC_00303</strain>
    </source>
</reference>
<proteinExistence type="predicted"/>
<name>A0ABZ1Q753_9ACTN</name>
<protein>
    <submittedName>
        <fullName evidence="1">VOC family protein</fullName>
    </submittedName>
</protein>
<keyword evidence="2" id="KW-1185">Reference proteome</keyword>
<dbReference type="SUPFAM" id="SSF54593">
    <property type="entry name" value="Glyoxalase/Bleomycin resistance protein/Dihydroxybiphenyl dioxygenase"/>
    <property type="match status" value="1"/>
</dbReference>
<accession>A0ABZ1Q753</accession>
<dbReference type="Proteomes" id="UP001432312">
    <property type="component" value="Chromosome"/>
</dbReference>
<sequence length="106" mass="11114">MGIDLLVIYTARLEECRGFYAGLGLDLVPERHGTGPDHYAATLADGGVLELYPATRRPATGYVRLGLTVAAHRAGGRPAGRHTLTDPDGRTVVLTVQEPGGTTTGS</sequence>
<dbReference type="RefSeq" id="WP_031146953.1">
    <property type="nucleotide sequence ID" value="NZ_CP108036.1"/>
</dbReference>
<gene>
    <name evidence="1" type="ORF">OHA91_06480</name>
</gene>
<dbReference type="InterPro" id="IPR029068">
    <property type="entry name" value="Glyas_Bleomycin-R_OHBP_Dase"/>
</dbReference>
<dbReference type="EMBL" id="CP108036">
    <property type="protein sequence ID" value="WUN78167.1"/>
    <property type="molecule type" value="Genomic_DNA"/>
</dbReference>
<dbReference type="GeneID" id="95495665"/>
<organism evidence="1 2">
    <name type="scientific">Streptomyces erythrochromogenes</name>
    <dbReference type="NCBI Taxonomy" id="285574"/>
    <lineage>
        <taxon>Bacteria</taxon>
        <taxon>Bacillati</taxon>
        <taxon>Actinomycetota</taxon>
        <taxon>Actinomycetes</taxon>
        <taxon>Kitasatosporales</taxon>
        <taxon>Streptomycetaceae</taxon>
        <taxon>Streptomyces</taxon>
    </lineage>
</organism>
<evidence type="ECO:0000313" key="2">
    <source>
        <dbReference type="Proteomes" id="UP001432312"/>
    </source>
</evidence>
<dbReference type="Gene3D" id="3.10.180.10">
    <property type="entry name" value="2,3-Dihydroxybiphenyl 1,2-Dioxygenase, domain 1"/>
    <property type="match status" value="1"/>
</dbReference>
<evidence type="ECO:0000313" key="1">
    <source>
        <dbReference type="EMBL" id="WUN78167.1"/>
    </source>
</evidence>